<protein>
    <submittedName>
        <fullName evidence="1">Fanconi-associated nuclease 1</fullName>
    </submittedName>
</protein>
<reference evidence="1" key="1">
    <citation type="submission" date="2022-04" db="EMBL/GenBank/DDBJ databases">
        <title>Chromosome-scale genome assembly of Holotrichia oblita Faldermann.</title>
        <authorList>
            <person name="Rongchong L."/>
        </authorList>
    </citation>
    <scope>NUCLEOTIDE SEQUENCE</scope>
    <source>
        <strain evidence="1">81SQS9</strain>
    </source>
</reference>
<comment type="caution">
    <text evidence="1">The sequence shown here is derived from an EMBL/GenBank/DDBJ whole genome shotgun (WGS) entry which is preliminary data.</text>
</comment>
<sequence length="749" mass="87106">MPKCRPVMDPAQKEITSYFSVQKGPLQIECKSIFTKADNDRLSKLYRRRSKKHQCNTQNIENDDDVQYIKTEVPEVSNLENQTIPLSPQIILSTDFGCTKYLSATEMESTYYSWHSNAHETSPSKKQKRETVPLTQLTVTKSKMQAKIIPHKRSLTFQMSETIVDTQSDNNDTNYSLGTNESTLLNDIGNYLDVKIEEDGSSENKLPYENEISKAKDDNFDRITNHILLVDDIVRSVIESDLAVLLFDNELNLLKVFQDLPVCEKYLSCKLFTHQVKWYNAYKFAENVKLDMTLFEVKQLVKCLKENLIIKSDYSSESTVSLLHLLNTSDVKAIYDALRLNTKTKKKLCRIDAILNHINSQTTLHPSVSLDRKVRQMVAEKLGDLIHISPLFYTSFYKAHLLYTYTNPEFDIPSGLYRRISERKYGNVLHPDYKCRNEIIFENRLEFVNFYKAFSYKSEAVDTLLIGLKDKEVSPVDLADLVYRARSYERQKKMTNQVLLDELVVWKERIPCAKSFPSTSITALANNMNDGPHRGDYRYMYPNGDMAYMNVEQIAIRHYIDKKDFTEGIHCEGALAQSIFYILFWDIIYTEDLPYTFVCKMQYLPLDFYSEEFYKNREALINARLLDIKSNWSEEQLKTYIIETWNSVSKYKSLFVLDHIRDGQKLCKIVNCIGRNITSDICRRLVENFRDHRAGMPDLFVYNERKCKFVEVKGPGDKLSTKQKLWINYLLSIGADAEVCYVASMYQAL</sequence>
<organism evidence="1 2">
    <name type="scientific">Holotrichia oblita</name>
    <name type="common">Chafer beetle</name>
    <dbReference type="NCBI Taxonomy" id="644536"/>
    <lineage>
        <taxon>Eukaryota</taxon>
        <taxon>Metazoa</taxon>
        <taxon>Ecdysozoa</taxon>
        <taxon>Arthropoda</taxon>
        <taxon>Hexapoda</taxon>
        <taxon>Insecta</taxon>
        <taxon>Pterygota</taxon>
        <taxon>Neoptera</taxon>
        <taxon>Endopterygota</taxon>
        <taxon>Coleoptera</taxon>
        <taxon>Polyphaga</taxon>
        <taxon>Scarabaeiformia</taxon>
        <taxon>Scarabaeidae</taxon>
        <taxon>Melolonthinae</taxon>
        <taxon>Holotrichia</taxon>
    </lineage>
</organism>
<dbReference type="Proteomes" id="UP001056778">
    <property type="component" value="Chromosome 2"/>
</dbReference>
<evidence type="ECO:0000313" key="2">
    <source>
        <dbReference type="Proteomes" id="UP001056778"/>
    </source>
</evidence>
<name>A0ACB9TNI8_HOLOL</name>
<proteinExistence type="predicted"/>
<evidence type="ECO:0000313" key="1">
    <source>
        <dbReference type="EMBL" id="KAI4468328.1"/>
    </source>
</evidence>
<accession>A0ACB9TNI8</accession>
<dbReference type="EMBL" id="CM043016">
    <property type="protein sequence ID" value="KAI4468328.1"/>
    <property type="molecule type" value="Genomic_DNA"/>
</dbReference>
<keyword evidence="2" id="KW-1185">Reference proteome</keyword>
<gene>
    <name evidence="1" type="ORF">MML48_2g00009193</name>
</gene>